<reference evidence="1" key="1">
    <citation type="submission" date="2020-03" db="EMBL/GenBank/DDBJ databases">
        <authorList>
            <person name="Zhang R."/>
        </authorList>
    </citation>
    <scope>NUCLEOTIDE SEQUENCE</scope>
</reference>
<dbReference type="AlphaFoldDB" id="A0A6M2EG91"/>
<accession>A0A6M2EG91</accession>
<protein>
    <submittedName>
        <fullName evidence="1">Uncharacterized protein</fullName>
    </submittedName>
</protein>
<sequence length="100" mass="10931">MVGFGGRCWAVSGGGSVGAVCRLLLEESSVLMERKRSGKIGRRLVCRCCFAGAGGRLKKRRLGRVCRRLASGRCYWSVAGRRQAAGEGNGQSLFFFKERK</sequence>
<dbReference type="EMBL" id="GILB01002673">
    <property type="protein sequence ID" value="NUU83006.1"/>
    <property type="molecule type" value="Transcribed_RNA"/>
</dbReference>
<organism evidence="1">
    <name type="scientific">Populus davidiana</name>
    <dbReference type="NCBI Taxonomy" id="266767"/>
    <lineage>
        <taxon>Eukaryota</taxon>
        <taxon>Viridiplantae</taxon>
        <taxon>Streptophyta</taxon>
        <taxon>Embryophyta</taxon>
        <taxon>Tracheophyta</taxon>
        <taxon>Spermatophyta</taxon>
        <taxon>Magnoliopsida</taxon>
        <taxon>eudicotyledons</taxon>
        <taxon>Gunneridae</taxon>
        <taxon>Pentapetalae</taxon>
        <taxon>rosids</taxon>
        <taxon>fabids</taxon>
        <taxon>Malpighiales</taxon>
        <taxon>Salicaceae</taxon>
        <taxon>Saliceae</taxon>
        <taxon>Populus</taxon>
    </lineage>
</organism>
<proteinExistence type="predicted"/>
<evidence type="ECO:0000313" key="1">
    <source>
        <dbReference type="EMBL" id="NUU83006.1"/>
    </source>
</evidence>
<name>A0A6M2EG91_9ROSI</name>